<dbReference type="PRINTS" id="PR00990">
    <property type="entry name" value="RIBOKINASE"/>
</dbReference>
<dbReference type="InterPro" id="IPR011611">
    <property type="entry name" value="PfkB_dom"/>
</dbReference>
<feature type="domain" description="Carbohydrate kinase PfkB" evidence="13">
    <location>
        <begin position="5"/>
        <end position="295"/>
    </location>
</feature>
<dbReference type="EC" id="2.7.1.15" evidence="2 12"/>
<evidence type="ECO:0000256" key="5">
    <source>
        <dbReference type="ARBA" id="ARBA00022723"/>
    </source>
</evidence>
<comment type="pathway">
    <text evidence="12">Carbohydrate metabolism; D-ribose degradation; D-ribose 5-phosphate from beta-D-ribopyranose: step 2/2.</text>
</comment>
<feature type="binding site" evidence="12">
    <location>
        <position position="249"/>
    </location>
    <ligand>
        <name>K(+)</name>
        <dbReference type="ChEBI" id="CHEBI:29103"/>
    </ligand>
</feature>
<feature type="binding site" evidence="12">
    <location>
        <position position="253"/>
    </location>
    <ligand>
        <name>substrate</name>
    </ligand>
</feature>
<comment type="subunit">
    <text evidence="12">Homodimer.</text>
</comment>
<gene>
    <name evidence="12 14" type="primary">rbsK</name>
    <name evidence="14" type="ORF">ACFFMS_10740</name>
</gene>
<comment type="caution">
    <text evidence="12">Lacks conserved residue(s) required for the propagation of feature annotation.</text>
</comment>
<feature type="binding site" evidence="12">
    <location>
        <begin position="252"/>
        <end position="253"/>
    </location>
    <ligand>
        <name>ATP</name>
        <dbReference type="ChEBI" id="CHEBI:30616"/>
    </ligand>
</feature>
<accession>A0ABV5WER6</accession>
<dbReference type="GO" id="GO:0004747">
    <property type="term" value="F:ribokinase activity"/>
    <property type="evidence" value="ECO:0007669"/>
    <property type="project" value="UniProtKB-EC"/>
</dbReference>
<comment type="similarity">
    <text evidence="12">Belongs to the carbohydrate kinase PfkB family. Ribokinase subfamily.</text>
</comment>
<keyword evidence="4 12" id="KW-0808">Transferase</keyword>
<feature type="binding site" evidence="12">
    <location>
        <position position="286"/>
    </location>
    <ligand>
        <name>K(+)</name>
        <dbReference type="ChEBI" id="CHEBI:29103"/>
    </ligand>
</feature>
<feature type="binding site" evidence="12">
    <location>
        <position position="288"/>
    </location>
    <ligand>
        <name>K(+)</name>
        <dbReference type="ChEBI" id="CHEBI:29103"/>
    </ligand>
</feature>
<dbReference type="Pfam" id="PF00294">
    <property type="entry name" value="PfkB"/>
    <property type="match status" value="1"/>
</dbReference>
<feature type="binding site" evidence="12">
    <location>
        <position position="247"/>
    </location>
    <ligand>
        <name>K(+)</name>
        <dbReference type="ChEBI" id="CHEBI:29103"/>
    </ligand>
</feature>
<comment type="similarity">
    <text evidence="1">Belongs to the carbohydrate kinase pfkB family.</text>
</comment>
<comment type="activity regulation">
    <text evidence="12">Activated by a monovalent cation that binds near, but not in, the active site. The most likely occupant of the site in vivo is potassium. Ion binding induces a conformational change that may alter substrate affinity.</text>
</comment>
<dbReference type="PANTHER" id="PTHR10584:SF166">
    <property type="entry name" value="RIBOKINASE"/>
    <property type="match status" value="1"/>
</dbReference>
<evidence type="ECO:0000256" key="7">
    <source>
        <dbReference type="ARBA" id="ARBA00022777"/>
    </source>
</evidence>
<evidence type="ECO:0000259" key="13">
    <source>
        <dbReference type="Pfam" id="PF00294"/>
    </source>
</evidence>
<dbReference type="RefSeq" id="WP_379949222.1">
    <property type="nucleotide sequence ID" value="NZ_JBHMAF010000049.1"/>
</dbReference>
<dbReference type="PANTHER" id="PTHR10584">
    <property type="entry name" value="SUGAR KINASE"/>
    <property type="match status" value="1"/>
</dbReference>
<keyword evidence="7 12" id="KW-0418">Kinase</keyword>
<comment type="subcellular location">
    <subcellularLocation>
        <location evidence="12">Cytoplasm</location>
    </subcellularLocation>
</comment>
<dbReference type="InterPro" id="IPR002173">
    <property type="entry name" value="Carboh/pur_kinase_PfkB_CS"/>
</dbReference>
<protein>
    <recommendedName>
        <fullName evidence="3 12">Ribokinase</fullName>
        <shortName evidence="12">RK</shortName>
        <ecNumber evidence="2 12">2.7.1.15</ecNumber>
    </recommendedName>
</protein>
<keyword evidence="12" id="KW-0963">Cytoplasm</keyword>
<evidence type="ECO:0000256" key="11">
    <source>
        <dbReference type="ARBA" id="ARBA00023277"/>
    </source>
</evidence>
<keyword evidence="15" id="KW-1185">Reference proteome</keyword>
<evidence type="ECO:0000256" key="12">
    <source>
        <dbReference type="HAMAP-Rule" id="MF_01987"/>
    </source>
</evidence>
<dbReference type="InterPro" id="IPR011877">
    <property type="entry name" value="Ribokinase"/>
</dbReference>
<evidence type="ECO:0000256" key="4">
    <source>
        <dbReference type="ARBA" id="ARBA00022679"/>
    </source>
</evidence>
<evidence type="ECO:0000256" key="6">
    <source>
        <dbReference type="ARBA" id="ARBA00022741"/>
    </source>
</evidence>
<comment type="catalytic activity">
    <reaction evidence="12">
        <text>D-ribose + ATP = D-ribose 5-phosphate + ADP + H(+)</text>
        <dbReference type="Rhea" id="RHEA:13697"/>
        <dbReference type="ChEBI" id="CHEBI:15378"/>
        <dbReference type="ChEBI" id="CHEBI:30616"/>
        <dbReference type="ChEBI" id="CHEBI:47013"/>
        <dbReference type="ChEBI" id="CHEBI:78346"/>
        <dbReference type="ChEBI" id="CHEBI:456216"/>
        <dbReference type="EC" id="2.7.1.15"/>
    </reaction>
</comment>
<dbReference type="NCBIfam" id="TIGR02152">
    <property type="entry name" value="D_ribokin_bact"/>
    <property type="match status" value="1"/>
</dbReference>
<feature type="binding site" evidence="12">
    <location>
        <position position="283"/>
    </location>
    <ligand>
        <name>K(+)</name>
        <dbReference type="ChEBI" id="CHEBI:29103"/>
    </ligand>
</feature>
<dbReference type="CDD" id="cd01174">
    <property type="entry name" value="ribokinase"/>
    <property type="match status" value="1"/>
</dbReference>
<feature type="binding site" evidence="12">
    <location>
        <position position="185"/>
    </location>
    <ligand>
        <name>ATP</name>
        <dbReference type="ChEBI" id="CHEBI:30616"/>
    </ligand>
</feature>
<proteinExistence type="inferred from homology"/>
<dbReference type="SUPFAM" id="SSF53613">
    <property type="entry name" value="Ribokinase-like"/>
    <property type="match status" value="1"/>
</dbReference>
<keyword evidence="10 12" id="KW-0630">Potassium</keyword>
<dbReference type="EMBL" id="JBHMAF010000049">
    <property type="protein sequence ID" value="MFB9758938.1"/>
    <property type="molecule type" value="Genomic_DNA"/>
</dbReference>
<evidence type="ECO:0000313" key="14">
    <source>
        <dbReference type="EMBL" id="MFB9758938.1"/>
    </source>
</evidence>
<name>A0ABV5WER6_9BACI</name>
<reference evidence="14 15" key="1">
    <citation type="submission" date="2024-09" db="EMBL/GenBank/DDBJ databases">
        <authorList>
            <person name="Sun Q."/>
            <person name="Mori K."/>
        </authorList>
    </citation>
    <scope>NUCLEOTIDE SEQUENCE [LARGE SCALE GENOMIC DNA]</scope>
    <source>
        <strain evidence="14 15">JCM 11201</strain>
    </source>
</reference>
<evidence type="ECO:0000256" key="3">
    <source>
        <dbReference type="ARBA" id="ARBA00016943"/>
    </source>
</evidence>
<comment type="cofactor">
    <cofactor evidence="12">
        <name>Mg(2+)</name>
        <dbReference type="ChEBI" id="CHEBI:18420"/>
    </cofactor>
    <text evidence="12">Requires a divalent cation, most likely magnesium in vivo, as an electrophilic catalyst to aid phosphoryl group transfer. It is the chelate of the metal and the nucleotide that is the actual substrate.</text>
</comment>
<feature type="binding site" evidence="12">
    <location>
        <begin position="41"/>
        <end position="45"/>
    </location>
    <ligand>
        <name>substrate</name>
    </ligand>
</feature>
<evidence type="ECO:0000256" key="1">
    <source>
        <dbReference type="ARBA" id="ARBA00005380"/>
    </source>
</evidence>
<evidence type="ECO:0000256" key="9">
    <source>
        <dbReference type="ARBA" id="ARBA00022842"/>
    </source>
</evidence>
<feature type="binding site" evidence="12">
    <location>
        <position position="141"/>
    </location>
    <ligand>
        <name>substrate</name>
    </ligand>
</feature>
<keyword evidence="6 12" id="KW-0547">Nucleotide-binding</keyword>
<feature type="binding site" evidence="12">
    <location>
        <begin position="13"/>
        <end position="15"/>
    </location>
    <ligand>
        <name>substrate</name>
    </ligand>
</feature>
<evidence type="ECO:0000313" key="15">
    <source>
        <dbReference type="Proteomes" id="UP001589609"/>
    </source>
</evidence>
<dbReference type="HAMAP" id="MF_01987">
    <property type="entry name" value="Ribokinase"/>
    <property type="match status" value="1"/>
</dbReference>
<feature type="active site" description="Proton acceptor" evidence="12">
    <location>
        <position position="253"/>
    </location>
</feature>
<sequence length="308" mass="32730">MSKPRLVVVGSLNMDIVVETKRYPLVGETLMGDKVSFIPGGKGANQATAGARLGAETAIIGAVGDDPFGGQLLNSLQENGVDVSGVKQVAGMSTGIASIYVSEGDNSIVVVPGANYRVEPADIDRHEDKLRQADVVLLQLEIPVETVLYVARKAKSLGKTVVLNPAPAQPLPRELFEYIDYLTPNRTELSRYTRMDTDDQSLEKAMQCMRETGAAHVITTLGAEGSAYLTEEGTMQLKRGYKVPTVDTTGAGDCYNAGLACAIADGRSLDEAIEFASLASALAVTKFGAQAGMPTEAEVIRFKEEQNG</sequence>
<keyword evidence="5 12" id="KW-0479">Metal-binding</keyword>
<evidence type="ECO:0000256" key="10">
    <source>
        <dbReference type="ARBA" id="ARBA00022958"/>
    </source>
</evidence>
<keyword evidence="11 12" id="KW-0119">Carbohydrate metabolism</keyword>
<evidence type="ECO:0000256" key="8">
    <source>
        <dbReference type="ARBA" id="ARBA00022840"/>
    </source>
</evidence>
<keyword evidence="8 12" id="KW-0067">ATP-binding</keyword>
<dbReference type="InterPro" id="IPR002139">
    <property type="entry name" value="Ribo/fructo_kinase"/>
</dbReference>
<keyword evidence="9 12" id="KW-0460">Magnesium</keyword>
<dbReference type="InterPro" id="IPR029056">
    <property type="entry name" value="Ribokinase-like"/>
</dbReference>
<feature type="binding site" evidence="12">
    <location>
        <begin position="220"/>
        <end position="225"/>
    </location>
    <ligand>
        <name>ATP</name>
        <dbReference type="ChEBI" id="CHEBI:30616"/>
    </ligand>
</feature>
<comment type="caution">
    <text evidence="14">The sequence shown here is derived from an EMBL/GenBank/DDBJ whole genome shotgun (WGS) entry which is preliminary data.</text>
</comment>
<comment type="function">
    <text evidence="12">Catalyzes the phosphorylation of ribose at O-5 in a reaction requiring ATP and magnesium. The resulting D-ribose-5-phosphate can then be used either for sythesis of nucleotides, histidine, and tryptophan, or as a component of the pentose phosphate pathway.</text>
</comment>
<organism evidence="14 15">
    <name type="scientific">Ectobacillus funiculus</name>
    <dbReference type="NCBI Taxonomy" id="137993"/>
    <lineage>
        <taxon>Bacteria</taxon>
        <taxon>Bacillati</taxon>
        <taxon>Bacillota</taxon>
        <taxon>Bacilli</taxon>
        <taxon>Bacillales</taxon>
        <taxon>Bacillaceae</taxon>
        <taxon>Ectobacillus</taxon>
    </lineage>
</organism>
<evidence type="ECO:0000256" key="2">
    <source>
        <dbReference type="ARBA" id="ARBA00012035"/>
    </source>
</evidence>
<dbReference type="Proteomes" id="UP001589609">
    <property type="component" value="Unassembled WGS sequence"/>
</dbReference>
<dbReference type="Gene3D" id="3.40.1190.20">
    <property type="match status" value="1"/>
</dbReference>
<dbReference type="PROSITE" id="PS00584">
    <property type="entry name" value="PFKB_KINASES_2"/>
    <property type="match status" value="1"/>
</dbReference>
<dbReference type="PROSITE" id="PS00583">
    <property type="entry name" value="PFKB_KINASES_1"/>
    <property type="match status" value="1"/>
</dbReference>